<comment type="similarity">
    <text evidence="1">Belongs to the glycosyltransferase 2 family.</text>
</comment>
<evidence type="ECO:0000256" key="1">
    <source>
        <dbReference type="ARBA" id="ARBA00006739"/>
    </source>
</evidence>
<dbReference type="PANTHER" id="PTHR43398:SF1">
    <property type="entry name" value="DOLICHOL-PHOSPHATE MANNOSYLTRANSFERASE SUBUNIT 1"/>
    <property type="match status" value="1"/>
</dbReference>
<evidence type="ECO:0000256" key="2">
    <source>
        <dbReference type="ARBA" id="ARBA00012704"/>
    </source>
</evidence>
<dbReference type="EC" id="2.4.1.83" evidence="2"/>
<feature type="domain" description="Glycosyltransferase 2-like" evidence="5">
    <location>
        <begin position="19"/>
        <end position="146"/>
    </location>
</feature>
<keyword evidence="4" id="KW-0808">Transferase</keyword>
<dbReference type="InterPro" id="IPR029044">
    <property type="entry name" value="Nucleotide-diphossugar_trans"/>
</dbReference>
<evidence type="ECO:0000256" key="3">
    <source>
        <dbReference type="ARBA" id="ARBA00022676"/>
    </source>
</evidence>
<evidence type="ECO:0000259" key="5">
    <source>
        <dbReference type="Pfam" id="PF00535"/>
    </source>
</evidence>
<accession>A0ABQ7XES0</accession>
<keyword evidence="7" id="KW-1185">Reference proteome</keyword>
<evidence type="ECO:0000256" key="4">
    <source>
        <dbReference type="ARBA" id="ARBA00022679"/>
    </source>
</evidence>
<dbReference type="Gene3D" id="3.90.550.10">
    <property type="entry name" value="Spore Coat Polysaccharide Biosynthesis Protein SpsA, Chain A"/>
    <property type="match status" value="1"/>
</dbReference>
<dbReference type="Proteomes" id="UP000824890">
    <property type="component" value="Unassembled WGS sequence"/>
</dbReference>
<protein>
    <recommendedName>
        <fullName evidence="2">dolichyl-phosphate beta-D-mannosyltransferase</fullName>
        <ecNumber evidence="2">2.4.1.83</ecNumber>
    </recommendedName>
</protein>
<name>A0ABQ7XES0_BRANA</name>
<proteinExistence type="inferred from homology"/>
<dbReference type="InterPro" id="IPR039528">
    <property type="entry name" value="DPM1-like"/>
</dbReference>
<dbReference type="EMBL" id="JAGKQM010000413">
    <property type="protein sequence ID" value="KAH0854447.1"/>
    <property type="molecule type" value="Genomic_DNA"/>
</dbReference>
<gene>
    <name evidence="6" type="ORF">HID58_069230</name>
</gene>
<dbReference type="SUPFAM" id="SSF53448">
    <property type="entry name" value="Nucleotide-diphospho-sugar transferases"/>
    <property type="match status" value="1"/>
</dbReference>
<evidence type="ECO:0000313" key="6">
    <source>
        <dbReference type="EMBL" id="KAH0854447.1"/>
    </source>
</evidence>
<evidence type="ECO:0000313" key="7">
    <source>
        <dbReference type="Proteomes" id="UP000824890"/>
    </source>
</evidence>
<organism evidence="6 7">
    <name type="scientific">Brassica napus</name>
    <name type="common">Rape</name>
    <dbReference type="NCBI Taxonomy" id="3708"/>
    <lineage>
        <taxon>Eukaryota</taxon>
        <taxon>Viridiplantae</taxon>
        <taxon>Streptophyta</taxon>
        <taxon>Embryophyta</taxon>
        <taxon>Tracheophyta</taxon>
        <taxon>Spermatophyta</taxon>
        <taxon>Magnoliopsida</taxon>
        <taxon>eudicotyledons</taxon>
        <taxon>Gunneridae</taxon>
        <taxon>Pentapetalae</taxon>
        <taxon>rosids</taxon>
        <taxon>malvids</taxon>
        <taxon>Brassicales</taxon>
        <taxon>Brassicaceae</taxon>
        <taxon>Brassiceae</taxon>
        <taxon>Brassica</taxon>
    </lineage>
</organism>
<keyword evidence="3" id="KW-0328">Glycosyltransferase</keyword>
<reference evidence="6 7" key="1">
    <citation type="submission" date="2021-05" db="EMBL/GenBank/DDBJ databases">
        <title>Genome Assembly of Synthetic Allotetraploid Brassica napus Reveals Homoeologous Exchanges between Subgenomes.</title>
        <authorList>
            <person name="Davis J.T."/>
        </authorList>
    </citation>
    <scope>NUCLEOTIDE SEQUENCE [LARGE SCALE GENOMIC DNA]</scope>
    <source>
        <strain evidence="7">cv. Da-Ae</strain>
        <tissue evidence="6">Seedling</tissue>
    </source>
</reference>
<dbReference type="InterPro" id="IPR001173">
    <property type="entry name" value="Glyco_trans_2-like"/>
</dbReference>
<dbReference type="Pfam" id="PF00535">
    <property type="entry name" value="Glycos_transf_2"/>
    <property type="match status" value="1"/>
</dbReference>
<sequence length="177" mass="19674">MDRTSGLVIGEARILDSGCDSCLSNGCDFEIIVVDDGSPDGTQEIVKHCRTCMVKTACEYNNRLLRARAKSLVWRSGPLLVFLARRKRHISMFEACYRKQLETNASIVTGTRYVKGGGVHGWNLGETHKQRSKCASSNTIMAWPYQSHLGIESLELRSGGSEIVEYLKGLVYLLLTT</sequence>
<dbReference type="PANTHER" id="PTHR43398">
    <property type="entry name" value="DOLICHOL-PHOSPHATE MANNOSYLTRANSFERASE SUBUNIT 1"/>
    <property type="match status" value="1"/>
</dbReference>
<comment type="caution">
    <text evidence="6">The sequence shown here is derived from an EMBL/GenBank/DDBJ whole genome shotgun (WGS) entry which is preliminary data.</text>
</comment>